<evidence type="ECO:0000259" key="13">
    <source>
        <dbReference type="Pfam" id="PF02767"/>
    </source>
</evidence>
<evidence type="ECO:0000259" key="14">
    <source>
        <dbReference type="Pfam" id="PF02768"/>
    </source>
</evidence>
<dbReference type="InterPro" id="IPR022634">
    <property type="entry name" value="DNA_polIII_beta_N"/>
</dbReference>
<dbReference type="GO" id="GO:0003887">
    <property type="term" value="F:DNA-directed DNA polymerase activity"/>
    <property type="evidence" value="ECO:0007669"/>
    <property type="project" value="UniProtKB-KW"/>
</dbReference>
<dbReference type="GO" id="GO:0009360">
    <property type="term" value="C:DNA polymerase III complex"/>
    <property type="evidence" value="ECO:0007669"/>
    <property type="project" value="InterPro"/>
</dbReference>
<feature type="domain" description="DNA polymerase III beta sliding clamp N-terminal" evidence="12">
    <location>
        <begin position="124"/>
        <end position="245"/>
    </location>
</feature>
<evidence type="ECO:0000256" key="11">
    <source>
        <dbReference type="ARBA" id="ARBA00033276"/>
    </source>
</evidence>
<dbReference type="EMBL" id="SHKW01000001">
    <property type="protein sequence ID" value="RZU41692.1"/>
    <property type="molecule type" value="Genomic_DNA"/>
</dbReference>
<dbReference type="SMART" id="SM00480">
    <property type="entry name" value="POL3Bc"/>
    <property type="match status" value="1"/>
</dbReference>
<evidence type="ECO:0000313" key="16">
    <source>
        <dbReference type="Proteomes" id="UP000292958"/>
    </source>
</evidence>
<accession>A0A4Q7YUY5</accession>
<dbReference type="GO" id="GO:0005737">
    <property type="term" value="C:cytoplasm"/>
    <property type="evidence" value="ECO:0007669"/>
    <property type="project" value="UniProtKB-SubCell"/>
</dbReference>
<comment type="caution">
    <text evidence="15">The sequence shown here is derived from an EMBL/GenBank/DDBJ whole genome shotgun (WGS) entry which is preliminary data.</text>
</comment>
<feature type="domain" description="DNA polymerase III beta sliding clamp central" evidence="13">
    <location>
        <begin position="255"/>
        <end position="372"/>
    </location>
</feature>
<evidence type="ECO:0000256" key="3">
    <source>
        <dbReference type="ARBA" id="ARBA00021035"/>
    </source>
</evidence>
<dbReference type="InterPro" id="IPR046938">
    <property type="entry name" value="DNA_clamp_sf"/>
</dbReference>
<dbReference type="GO" id="GO:0006271">
    <property type="term" value="P:DNA strand elongation involved in DNA replication"/>
    <property type="evidence" value="ECO:0007669"/>
    <property type="project" value="TreeGrafter"/>
</dbReference>
<dbReference type="Pfam" id="PF02767">
    <property type="entry name" value="DNA_pol3_beta_2"/>
    <property type="match status" value="1"/>
</dbReference>
<dbReference type="PANTHER" id="PTHR30478">
    <property type="entry name" value="DNA POLYMERASE III SUBUNIT BETA"/>
    <property type="match status" value="1"/>
</dbReference>
<dbReference type="InterPro" id="IPR001001">
    <property type="entry name" value="DNA_polIII_beta"/>
</dbReference>
<keyword evidence="6" id="KW-0548">Nucleotidyltransferase</keyword>
<proteinExistence type="inferred from homology"/>
<evidence type="ECO:0000256" key="2">
    <source>
        <dbReference type="ARBA" id="ARBA00010752"/>
    </source>
</evidence>
<dbReference type="InterPro" id="IPR022637">
    <property type="entry name" value="DNA_polIII_beta_cen"/>
</dbReference>
<name>A0A4Q7YUY5_9BACT</name>
<evidence type="ECO:0000259" key="12">
    <source>
        <dbReference type="Pfam" id="PF00712"/>
    </source>
</evidence>
<keyword evidence="8" id="KW-0239">DNA-directed DNA polymerase</keyword>
<reference evidence="15 16" key="1">
    <citation type="submission" date="2019-02" db="EMBL/GenBank/DDBJ databases">
        <title>Genomic Encyclopedia of Archaeal and Bacterial Type Strains, Phase II (KMG-II): from individual species to whole genera.</title>
        <authorList>
            <person name="Goeker M."/>
        </authorList>
    </citation>
    <scope>NUCLEOTIDE SEQUENCE [LARGE SCALE GENOMIC DNA]</scope>
    <source>
        <strain evidence="15 16">DSM 18101</strain>
    </source>
</reference>
<keyword evidence="16" id="KW-1185">Reference proteome</keyword>
<dbReference type="SUPFAM" id="SSF55979">
    <property type="entry name" value="DNA clamp"/>
    <property type="match status" value="3"/>
</dbReference>
<dbReference type="GO" id="GO:0008408">
    <property type="term" value="F:3'-5' exonuclease activity"/>
    <property type="evidence" value="ECO:0007669"/>
    <property type="project" value="InterPro"/>
</dbReference>
<dbReference type="CDD" id="cd00140">
    <property type="entry name" value="beta_clamp"/>
    <property type="match status" value="1"/>
</dbReference>
<evidence type="ECO:0000256" key="7">
    <source>
        <dbReference type="ARBA" id="ARBA00022705"/>
    </source>
</evidence>
<evidence type="ECO:0000256" key="6">
    <source>
        <dbReference type="ARBA" id="ARBA00022695"/>
    </source>
</evidence>
<evidence type="ECO:0000256" key="1">
    <source>
        <dbReference type="ARBA" id="ARBA00004496"/>
    </source>
</evidence>
<protein>
    <recommendedName>
        <fullName evidence="3">Beta sliding clamp</fullName>
    </recommendedName>
    <alternativeName>
        <fullName evidence="11">Beta-clamp processivity factor</fullName>
    </alternativeName>
    <alternativeName>
        <fullName evidence="10">DNA polymerase III beta sliding clamp subunit</fullName>
    </alternativeName>
</protein>
<dbReference type="Pfam" id="PF00712">
    <property type="entry name" value="DNA_pol3_beta"/>
    <property type="match status" value="1"/>
</dbReference>
<feature type="domain" description="DNA polymerase III beta sliding clamp C-terminal" evidence="14">
    <location>
        <begin position="376"/>
        <end position="498"/>
    </location>
</feature>
<dbReference type="GO" id="GO:0003677">
    <property type="term" value="F:DNA binding"/>
    <property type="evidence" value="ECO:0007669"/>
    <property type="project" value="UniProtKB-KW"/>
</dbReference>
<evidence type="ECO:0000313" key="15">
    <source>
        <dbReference type="EMBL" id="RZU41692.1"/>
    </source>
</evidence>
<evidence type="ECO:0000256" key="5">
    <source>
        <dbReference type="ARBA" id="ARBA00022679"/>
    </source>
</evidence>
<dbReference type="InterPro" id="IPR022635">
    <property type="entry name" value="DNA_polIII_beta_C"/>
</dbReference>
<evidence type="ECO:0000256" key="9">
    <source>
        <dbReference type="ARBA" id="ARBA00023125"/>
    </source>
</evidence>
<comment type="similarity">
    <text evidence="2">Belongs to the beta sliding clamp family.</text>
</comment>
<keyword evidence="5" id="KW-0808">Transferase</keyword>
<evidence type="ECO:0000256" key="8">
    <source>
        <dbReference type="ARBA" id="ARBA00022932"/>
    </source>
</evidence>
<keyword evidence="4" id="KW-0963">Cytoplasm</keyword>
<keyword evidence="9" id="KW-0238">DNA-binding</keyword>
<dbReference type="Proteomes" id="UP000292958">
    <property type="component" value="Unassembled WGS sequence"/>
</dbReference>
<sequence>MRERLRLRAFLFKNSSFLKAVPRATWFAGSHIASPGLLHCPHTGAVSHNKSCRAKGSLQPRIKLSHRHNLYGMAWPDRFGVQFGQQPNYESTAGERQRRGENTVTTATQVSEMTTNAAPTGNLEITVSRAELLRELTAAQSVVERKTTIPILSNFLFEATQDEGGDRLTITATDLDQSLKTSCSARVKKPGACTIPARKLYDYIKLLPEGEISIKLMDNHWVQIRAGRSNTKMVGMARANFPQVPEFPSAGAVKLPVAALKNMVSKTIFAISNEESRYTLNGALLVLKAESMAMVATDGHRLAHIEKMGEQLEGIQGEKKTLIPRKALGELSGLLSNTDSDAIEFADDDQTLFFRVGGRVLTSRKLTGQFPNYEAVLPRDNNKFVIVRSEDLMSAIQRVAQFADERSGAIKIRLEQNELKLSSSSTDAGESEDSIETPYNYDPLVVGFNSQYLLDFLKAIGNTGEVRLEFKDAQSAGQMRPEDGNEDVKYRYILMPMRI</sequence>
<keyword evidence="7" id="KW-0235">DNA replication</keyword>
<evidence type="ECO:0000256" key="10">
    <source>
        <dbReference type="ARBA" id="ARBA00030988"/>
    </source>
</evidence>
<dbReference type="NCBIfam" id="TIGR00663">
    <property type="entry name" value="dnan"/>
    <property type="match status" value="1"/>
</dbReference>
<dbReference type="Pfam" id="PF02768">
    <property type="entry name" value="DNA_pol3_beta_3"/>
    <property type="match status" value="1"/>
</dbReference>
<organism evidence="15 16">
    <name type="scientific">Edaphobacter modestus</name>
    <dbReference type="NCBI Taxonomy" id="388466"/>
    <lineage>
        <taxon>Bacteria</taxon>
        <taxon>Pseudomonadati</taxon>
        <taxon>Acidobacteriota</taxon>
        <taxon>Terriglobia</taxon>
        <taxon>Terriglobales</taxon>
        <taxon>Acidobacteriaceae</taxon>
        <taxon>Edaphobacter</taxon>
    </lineage>
</organism>
<dbReference type="AlphaFoldDB" id="A0A4Q7YUY5"/>
<dbReference type="PANTHER" id="PTHR30478:SF0">
    <property type="entry name" value="BETA SLIDING CLAMP"/>
    <property type="match status" value="1"/>
</dbReference>
<comment type="subcellular location">
    <subcellularLocation>
        <location evidence="1">Cytoplasm</location>
    </subcellularLocation>
</comment>
<dbReference type="Gene3D" id="3.10.150.10">
    <property type="entry name" value="DNA Polymerase III, subunit A, domain 2"/>
    <property type="match status" value="1"/>
</dbReference>
<dbReference type="Gene3D" id="3.70.10.10">
    <property type="match status" value="1"/>
</dbReference>
<evidence type="ECO:0000256" key="4">
    <source>
        <dbReference type="ARBA" id="ARBA00022490"/>
    </source>
</evidence>
<gene>
    <name evidence="15" type="ORF">BDD14_3219</name>
</gene>